<dbReference type="InterPro" id="IPR019412">
    <property type="entry name" value="IML2/TPR_39"/>
</dbReference>
<protein>
    <recommendedName>
        <fullName evidence="3">Tetratricopeptide repeat protein 39B</fullName>
    </recommendedName>
</protein>
<dbReference type="SUPFAM" id="SSF48452">
    <property type="entry name" value="TPR-like"/>
    <property type="match status" value="1"/>
</dbReference>
<dbReference type="InterPro" id="IPR011990">
    <property type="entry name" value="TPR-like_helical_dom_sf"/>
</dbReference>
<dbReference type="PANTHER" id="PTHR31859:SF9">
    <property type="entry name" value="TETRATRICOPEPTIDE REPEAT PROTEIN 39B"/>
    <property type="match status" value="1"/>
</dbReference>
<evidence type="ECO:0000313" key="2">
    <source>
        <dbReference type="Proteomes" id="UP001152759"/>
    </source>
</evidence>
<accession>A0A9P0F0X5</accession>
<dbReference type="Gene3D" id="1.25.40.10">
    <property type="entry name" value="Tetratricopeptide repeat domain"/>
    <property type="match status" value="1"/>
</dbReference>
<dbReference type="PANTHER" id="PTHR31859">
    <property type="entry name" value="TETRATRICOPEPTIDE REPEAT PROTEIN 39 FAMILY MEMBER"/>
    <property type="match status" value="1"/>
</dbReference>
<gene>
    <name evidence="1" type="ORF">BEMITA_LOCUS4322</name>
</gene>
<evidence type="ECO:0008006" key="3">
    <source>
        <dbReference type="Google" id="ProtNLM"/>
    </source>
</evidence>
<dbReference type="Pfam" id="PF10300">
    <property type="entry name" value="Iml2-TPR_39"/>
    <property type="match status" value="1"/>
</dbReference>
<name>A0A9P0F0X5_BEMTA</name>
<keyword evidence="2" id="KW-1185">Reference proteome</keyword>
<dbReference type="AlphaFoldDB" id="A0A9P0F0X5"/>
<dbReference type="EMBL" id="OU963863">
    <property type="protein sequence ID" value="CAH0385058.1"/>
    <property type="molecule type" value="Genomic_DNA"/>
</dbReference>
<organism evidence="1 2">
    <name type="scientific">Bemisia tabaci</name>
    <name type="common">Sweetpotato whitefly</name>
    <name type="synonym">Aleurodes tabaci</name>
    <dbReference type="NCBI Taxonomy" id="7038"/>
    <lineage>
        <taxon>Eukaryota</taxon>
        <taxon>Metazoa</taxon>
        <taxon>Ecdysozoa</taxon>
        <taxon>Arthropoda</taxon>
        <taxon>Hexapoda</taxon>
        <taxon>Insecta</taxon>
        <taxon>Pterygota</taxon>
        <taxon>Neoptera</taxon>
        <taxon>Paraneoptera</taxon>
        <taxon>Hemiptera</taxon>
        <taxon>Sternorrhyncha</taxon>
        <taxon>Aleyrodoidea</taxon>
        <taxon>Aleyrodidae</taxon>
        <taxon>Aleyrodinae</taxon>
        <taxon>Bemisia</taxon>
    </lineage>
</organism>
<evidence type="ECO:0000313" key="1">
    <source>
        <dbReference type="EMBL" id="CAH0385058.1"/>
    </source>
</evidence>
<proteinExistence type="predicted"/>
<reference evidence="1" key="1">
    <citation type="submission" date="2021-12" db="EMBL/GenBank/DDBJ databases">
        <authorList>
            <person name="King R."/>
        </authorList>
    </citation>
    <scope>NUCLEOTIDE SEQUENCE</scope>
</reference>
<sequence length="585" mass="68188">MERITMADSDSDLDDEFEDAFETQPIPCEMDLDTALDEAKTAINLFFNNKFNEAKEMMKPWVGTSMYHTIGNSVFDFLEAVLTFNQHSIQKAGESLKDAIQLCNYYRKKNTFSESIGKMVRRTNYDVYTNEEVHAELCFAESLLLKALLSFIEDETLVSFIRAGLKIRSCFNSYKECSHILNHRNWAKKEPHKVHFESGVRVGIGAFNLMISLLPTRIIKLLEFIGFSGSKELGLQELEASYGLTQGLRQVLSVMTLLSYNLIVVYVFSHTDGDLQFCDTILKKQLMLYPEGAWFLYFKGRLEFMRGNLKEANSWYTKSWKSQNTWVQFHHICFWELLWTNSINLDWKEANIHATSLLNDSRWSRTIYSYHKVSIMLMYFDDLSGEEQQAVVNLMRNVPRWKQRIAGKSIPMEKFCVKKSKRFFSQNNKLILPALELIYVWNLFKVIGKKRELSDRFYKVISDAELKFEKDPEQYGSEFEADNRALLYLLKGACLRRMNNPMLAEENLRNVVALEKKIKEDNYLVPYALVELGIMFHEGGDNQRAIQTLDDAKKNYTGYSLESRLHFQMHSAMMELQSLKHSNKN</sequence>
<dbReference type="Proteomes" id="UP001152759">
    <property type="component" value="Chromosome 2"/>
</dbReference>
<dbReference type="KEGG" id="btab:109044156"/>